<dbReference type="STRING" id="926556.Echvi_1294"/>
<gene>
    <name evidence="2" type="ordered locus">Echvi_1294</name>
</gene>
<dbReference type="EMBL" id="CP003346">
    <property type="protein sequence ID" value="AGA77565.1"/>
    <property type="molecule type" value="Genomic_DNA"/>
</dbReference>
<evidence type="ECO:0000313" key="3">
    <source>
        <dbReference type="Proteomes" id="UP000010796"/>
    </source>
</evidence>
<keyword evidence="1" id="KW-0175">Coiled coil</keyword>
<evidence type="ECO:0000313" key="2">
    <source>
        <dbReference type="EMBL" id="AGA77565.1"/>
    </source>
</evidence>
<accession>L0FY60</accession>
<feature type="coiled-coil region" evidence="1">
    <location>
        <begin position="181"/>
        <end position="208"/>
    </location>
</feature>
<dbReference type="Proteomes" id="UP000010796">
    <property type="component" value="Chromosome"/>
</dbReference>
<keyword evidence="3" id="KW-1185">Reference proteome</keyword>
<reference evidence="3" key="1">
    <citation type="submission" date="2012-02" db="EMBL/GenBank/DDBJ databases">
        <title>The complete genome of Echinicola vietnamensis DSM 17526.</title>
        <authorList>
            <person name="Lucas S."/>
            <person name="Copeland A."/>
            <person name="Lapidus A."/>
            <person name="Glavina del Rio T."/>
            <person name="Dalin E."/>
            <person name="Tice H."/>
            <person name="Bruce D."/>
            <person name="Goodwin L."/>
            <person name="Pitluck S."/>
            <person name="Peters L."/>
            <person name="Ovchinnikova G."/>
            <person name="Teshima H."/>
            <person name="Kyrpides N."/>
            <person name="Mavromatis K."/>
            <person name="Ivanova N."/>
            <person name="Brettin T."/>
            <person name="Detter J.C."/>
            <person name="Han C."/>
            <person name="Larimer F."/>
            <person name="Land M."/>
            <person name="Hauser L."/>
            <person name="Markowitz V."/>
            <person name="Cheng J.-F."/>
            <person name="Hugenholtz P."/>
            <person name="Woyke T."/>
            <person name="Wu D."/>
            <person name="Brambilla E."/>
            <person name="Klenk H.-P."/>
            <person name="Eisen J.A."/>
        </authorList>
    </citation>
    <scope>NUCLEOTIDE SEQUENCE [LARGE SCALE GENOMIC DNA]</scope>
    <source>
        <strain evidence="3">DSM 17526 / LMG 23754 / KMM 6221</strain>
    </source>
</reference>
<name>L0FY60_ECHVK</name>
<dbReference type="KEGG" id="evi:Echvi_1294"/>
<sequence length="210" mass="24094">MNAKLRWMFVACCCFMITGMSDGQEIEDKSQTKYYLNVSSEKDGVKEEVSKTYDSRQVMEEDPFFEDLGIELPKGEHQKLVLETTKDDKKISLSTMMYPTHRERNVSWMHQDDDVEVAIIKNGKSIKTIRSTAPRSGKKVLLGVPAYQRDVDFDTGSGATMYKGDRQVEVFAFEKDEDGHIQMDQEEAQETIERLEKLIEALKASQDDKD</sequence>
<evidence type="ECO:0000256" key="1">
    <source>
        <dbReference type="SAM" id="Coils"/>
    </source>
</evidence>
<dbReference type="AlphaFoldDB" id="L0FY60"/>
<organism evidence="2 3">
    <name type="scientific">Echinicola vietnamensis (strain DSM 17526 / LMG 23754 / KMM 6221)</name>
    <dbReference type="NCBI Taxonomy" id="926556"/>
    <lineage>
        <taxon>Bacteria</taxon>
        <taxon>Pseudomonadati</taxon>
        <taxon>Bacteroidota</taxon>
        <taxon>Cytophagia</taxon>
        <taxon>Cytophagales</taxon>
        <taxon>Cyclobacteriaceae</taxon>
        <taxon>Echinicola</taxon>
    </lineage>
</organism>
<protein>
    <submittedName>
        <fullName evidence="2">Uncharacterized protein</fullName>
    </submittedName>
</protein>
<dbReference type="HOGENOM" id="CLU_1308510_0_0_10"/>
<proteinExistence type="predicted"/>